<evidence type="ECO:0000256" key="5">
    <source>
        <dbReference type="ARBA" id="ARBA00018429"/>
    </source>
</evidence>
<protein>
    <recommendedName>
        <fullName evidence="5 9">Uracil-DNA glycosylase</fullName>
        <shortName evidence="9">UDG</shortName>
        <ecNumber evidence="4 9">3.2.2.27</ecNumber>
    </recommendedName>
</protein>
<dbReference type="PANTHER" id="PTHR11264:SF0">
    <property type="entry name" value="URACIL-DNA GLYCOSYLASE"/>
    <property type="match status" value="1"/>
</dbReference>
<dbReference type="Proteomes" id="UP000282125">
    <property type="component" value="Unassembled WGS sequence"/>
</dbReference>
<dbReference type="InterPro" id="IPR036895">
    <property type="entry name" value="Uracil-DNA_glycosylase-like_sf"/>
</dbReference>
<evidence type="ECO:0000256" key="10">
    <source>
        <dbReference type="PROSITE-ProRule" id="PRU10072"/>
    </source>
</evidence>
<keyword evidence="9" id="KW-0963">Cytoplasm</keyword>
<dbReference type="HAMAP" id="MF_00148">
    <property type="entry name" value="UDG"/>
    <property type="match status" value="1"/>
</dbReference>
<reference evidence="12 13" key="1">
    <citation type="submission" date="2018-11" db="EMBL/GenBank/DDBJ databases">
        <title>Gemmobacter sp. nov., YIM 102744-1 draft genome.</title>
        <authorList>
            <person name="Li G."/>
            <person name="Jiang Y."/>
        </authorList>
    </citation>
    <scope>NUCLEOTIDE SEQUENCE [LARGE SCALE GENOMIC DNA]</scope>
    <source>
        <strain evidence="12 13">YIM 102744-1</strain>
    </source>
</reference>
<evidence type="ECO:0000256" key="9">
    <source>
        <dbReference type="HAMAP-Rule" id="MF_00148"/>
    </source>
</evidence>
<dbReference type="SUPFAM" id="SSF52141">
    <property type="entry name" value="Uracil-DNA glycosylase-like"/>
    <property type="match status" value="1"/>
</dbReference>
<dbReference type="InterPro" id="IPR005122">
    <property type="entry name" value="Uracil-DNA_glycosylase-like"/>
</dbReference>
<dbReference type="GO" id="GO:0097510">
    <property type="term" value="P:base-excision repair, AP site formation via deaminated base removal"/>
    <property type="evidence" value="ECO:0007669"/>
    <property type="project" value="TreeGrafter"/>
</dbReference>
<keyword evidence="6 9" id="KW-0227">DNA damage</keyword>
<keyword evidence="8 9" id="KW-0234">DNA repair</keyword>
<dbReference type="NCBIfam" id="NF003592">
    <property type="entry name" value="PRK05254.1-5"/>
    <property type="match status" value="1"/>
</dbReference>
<feature type="active site" description="Proton acceptor" evidence="9 10">
    <location>
        <position position="60"/>
    </location>
</feature>
<dbReference type="SMART" id="SM00987">
    <property type="entry name" value="UreE_C"/>
    <property type="match status" value="1"/>
</dbReference>
<evidence type="ECO:0000256" key="8">
    <source>
        <dbReference type="ARBA" id="ARBA00023204"/>
    </source>
</evidence>
<dbReference type="PROSITE" id="PS00130">
    <property type="entry name" value="U_DNA_GLYCOSYLASE"/>
    <property type="match status" value="1"/>
</dbReference>
<sequence>MTAIPPPAPWADLPFFKDRWPALEARLAAEEKPWLPGPARVFAALALPPEKVRVVILGQDPYPNARHAMGLAFSVPPGTHPLPRSLANIFRELHDDLGVARLSGDLSPWVEQGVLLLNPVLSLPEGESFGHKSWGWQELSRQVLARVAETPTAFVLWGKPAQGFAAPLIQEGGHLIVASAHPSPLSASRGFFGSRPFSQVNDWLAARGAPPIDWAA</sequence>
<name>A0A3P3DQ84_9RHOB</name>
<evidence type="ECO:0000256" key="2">
    <source>
        <dbReference type="ARBA" id="ARBA00002631"/>
    </source>
</evidence>
<comment type="subcellular location">
    <subcellularLocation>
        <location evidence="9">Cytoplasm</location>
    </subcellularLocation>
</comment>
<comment type="function">
    <text evidence="2 9">Excises uracil residues from the DNA which can arise as a result of misincorporation of dUMP residues by DNA polymerase or due to deamination of cytosine.</text>
</comment>
<dbReference type="InterPro" id="IPR002043">
    <property type="entry name" value="UDG_fam1"/>
</dbReference>
<dbReference type="AlphaFoldDB" id="A0A3P3DQ84"/>
<dbReference type="OrthoDB" id="9804372at2"/>
<dbReference type="EMBL" id="RRAZ01000007">
    <property type="protein sequence ID" value="RRH76321.1"/>
    <property type="molecule type" value="Genomic_DNA"/>
</dbReference>
<dbReference type="RefSeq" id="WP_124964124.1">
    <property type="nucleotide sequence ID" value="NZ_RRAZ01000007.1"/>
</dbReference>
<proteinExistence type="inferred from homology"/>
<organism evidence="12 13">
    <name type="scientific">Falsigemmobacter faecalis</name>
    <dbReference type="NCBI Taxonomy" id="2488730"/>
    <lineage>
        <taxon>Bacteria</taxon>
        <taxon>Pseudomonadati</taxon>
        <taxon>Pseudomonadota</taxon>
        <taxon>Alphaproteobacteria</taxon>
        <taxon>Rhodobacterales</taxon>
        <taxon>Paracoccaceae</taxon>
        <taxon>Falsigemmobacter</taxon>
    </lineage>
</organism>
<evidence type="ECO:0000256" key="6">
    <source>
        <dbReference type="ARBA" id="ARBA00022763"/>
    </source>
</evidence>
<dbReference type="CDD" id="cd10027">
    <property type="entry name" value="UDG-F1-like"/>
    <property type="match status" value="1"/>
</dbReference>
<gene>
    <name evidence="9" type="primary">ung</name>
    <name evidence="12" type="ORF">EG244_06065</name>
</gene>
<dbReference type="GO" id="GO:0005737">
    <property type="term" value="C:cytoplasm"/>
    <property type="evidence" value="ECO:0007669"/>
    <property type="project" value="UniProtKB-SubCell"/>
</dbReference>
<dbReference type="NCBIfam" id="NF003588">
    <property type="entry name" value="PRK05254.1-1"/>
    <property type="match status" value="1"/>
</dbReference>
<keyword evidence="13" id="KW-1185">Reference proteome</keyword>
<dbReference type="InterPro" id="IPR018085">
    <property type="entry name" value="Ura-DNA_Glyclase_AS"/>
</dbReference>
<comment type="caution">
    <text evidence="12">The sequence shown here is derived from an EMBL/GenBank/DDBJ whole genome shotgun (WGS) entry which is preliminary data.</text>
</comment>
<dbReference type="SMART" id="SM00986">
    <property type="entry name" value="UDG"/>
    <property type="match status" value="1"/>
</dbReference>
<comment type="similarity">
    <text evidence="3 9">Belongs to the uracil-DNA glycosylase (UDG) superfamily. UNG family.</text>
</comment>
<dbReference type="Pfam" id="PF03167">
    <property type="entry name" value="UDG"/>
    <property type="match status" value="1"/>
</dbReference>
<evidence type="ECO:0000256" key="3">
    <source>
        <dbReference type="ARBA" id="ARBA00008184"/>
    </source>
</evidence>
<dbReference type="PANTHER" id="PTHR11264">
    <property type="entry name" value="URACIL-DNA GLYCOSYLASE"/>
    <property type="match status" value="1"/>
</dbReference>
<dbReference type="Gene3D" id="3.40.470.10">
    <property type="entry name" value="Uracil-DNA glycosylase-like domain"/>
    <property type="match status" value="1"/>
</dbReference>
<keyword evidence="12" id="KW-0326">Glycosidase</keyword>
<feature type="domain" description="Uracil-DNA glycosylase-like" evidence="11">
    <location>
        <begin position="45"/>
        <end position="204"/>
    </location>
</feature>
<evidence type="ECO:0000313" key="12">
    <source>
        <dbReference type="EMBL" id="RRH76321.1"/>
    </source>
</evidence>
<evidence type="ECO:0000256" key="4">
    <source>
        <dbReference type="ARBA" id="ARBA00012030"/>
    </source>
</evidence>
<keyword evidence="7 9" id="KW-0378">Hydrolase</keyword>
<evidence type="ECO:0000313" key="13">
    <source>
        <dbReference type="Proteomes" id="UP000282125"/>
    </source>
</evidence>
<dbReference type="GO" id="GO:0004844">
    <property type="term" value="F:uracil DNA N-glycosylase activity"/>
    <property type="evidence" value="ECO:0007669"/>
    <property type="project" value="UniProtKB-UniRule"/>
</dbReference>
<accession>A0A3P3DQ84</accession>
<evidence type="ECO:0000259" key="11">
    <source>
        <dbReference type="SMART" id="SM00986"/>
    </source>
</evidence>
<evidence type="ECO:0000256" key="7">
    <source>
        <dbReference type="ARBA" id="ARBA00022801"/>
    </source>
</evidence>
<evidence type="ECO:0000256" key="1">
    <source>
        <dbReference type="ARBA" id="ARBA00001400"/>
    </source>
</evidence>
<comment type="catalytic activity">
    <reaction evidence="1 9">
        <text>Hydrolyzes single-stranded DNA or mismatched double-stranded DNA and polynucleotides, releasing free uracil.</text>
        <dbReference type="EC" id="3.2.2.27"/>
    </reaction>
</comment>
<dbReference type="EC" id="3.2.2.27" evidence="4 9"/>